<feature type="site" description="Important for substrate specificity" evidence="3">
    <location>
        <position position="70"/>
    </location>
</feature>
<comment type="cofactor">
    <cofactor evidence="1 3">
        <name>a divalent metal cation</name>
        <dbReference type="ChEBI" id="CHEBI:60240"/>
    </cofactor>
</comment>
<protein>
    <recommendedName>
        <fullName evidence="3">dTTP/UTP pyrophosphatase</fullName>
        <shortName evidence="3">dTTPase/UTPase</shortName>
        <ecNumber evidence="3">3.6.1.9</ecNumber>
    </recommendedName>
    <alternativeName>
        <fullName evidence="3">Nucleoside triphosphate pyrophosphatase</fullName>
    </alternativeName>
    <alternativeName>
        <fullName evidence="3">Nucleotide pyrophosphatase</fullName>
        <shortName evidence="3">Nucleotide PPase</shortName>
    </alternativeName>
</protein>
<comment type="catalytic activity">
    <reaction evidence="3">
        <text>UTP + H2O = UMP + diphosphate + H(+)</text>
        <dbReference type="Rhea" id="RHEA:29395"/>
        <dbReference type="ChEBI" id="CHEBI:15377"/>
        <dbReference type="ChEBI" id="CHEBI:15378"/>
        <dbReference type="ChEBI" id="CHEBI:33019"/>
        <dbReference type="ChEBI" id="CHEBI:46398"/>
        <dbReference type="ChEBI" id="CHEBI:57865"/>
        <dbReference type="EC" id="3.6.1.9"/>
    </reaction>
</comment>
<dbReference type="GO" id="GO:0036218">
    <property type="term" value="F:dTTP diphosphatase activity"/>
    <property type="evidence" value="ECO:0007669"/>
    <property type="project" value="RHEA"/>
</dbReference>
<dbReference type="OrthoDB" id="9807767at2"/>
<proteinExistence type="inferred from homology"/>
<dbReference type="InterPro" id="IPR029001">
    <property type="entry name" value="ITPase-like_fam"/>
</dbReference>
<dbReference type="RefSeq" id="WP_026802058.1">
    <property type="nucleotide sequence ID" value="NZ_AVPE01000002.1"/>
</dbReference>
<dbReference type="PIRSF" id="PIRSF006305">
    <property type="entry name" value="Maf"/>
    <property type="match status" value="1"/>
</dbReference>
<keyword evidence="2 3" id="KW-0378">Hydrolase</keyword>
<dbReference type="HAMAP" id="MF_00528">
    <property type="entry name" value="Maf"/>
    <property type="match status" value="1"/>
</dbReference>
<feature type="site" description="Important for substrate specificity" evidence="3">
    <location>
        <position position="12"/>
    </location>
</feature>
<dbReference type="PANTHER" id="PTHR43213">
    <property type="entry name" value="BIFUNCTIONAL DTTP/UTP PYROPHOSPHATASE/METHYLTRANSFERASE PROTEIN-RELATED"/>
    <property type="match status" value="1"/>
</dbReference>
<gene>
    <name evidence="4" type="ORF">N781_10610</name>
</gene>
<accession>A0A0A5GNE0</accession>
<dbReference type="GO" id="GO:0036221">
    <property type="term" value="F:UTP diphosphatase activity"/>
    <property type="evidence" value="ECO:0007669"/>
    <property type="project" value="RHEA"/>
</dbReference>
<comment type="function">
    <text evidence="3">Nucleoside triphosphate pyrophosphatase that hydrolyzes dTTP and UTP. May have a dual role in cell division arrest and in preventing the incorporation of modified nucleotides into cellular nucleic acids.</text>
</comment>
<dbReference type="Proteomes" id="UP000030528">
    <property type="component" value="Unassembled WGS sequence"/>
</dbReference>
<comment type="caution">
    <text evidence="4">The sequence shown here is derived from an EMBL/GenBank/DDBJ whole genome shotgun (WGS) entry which is preliminary data.</text>
</comment>
<keyword evidence="3" id="KW-0546">Nucleotide metabolism</keyword>
<dbReference type="GO" id="GO:0005737">
    <property type="term" value="C:cytoplasm"/>
    <property type="evidence" value="ECO:0007669"/>
    <property type="project" value="UniProtKB-SubCell"/>
</dbReference>
<evidence type="ECO:0000313" key="5">
    <source>
        <dbReference type="Proteomes" id="UP000030528"/>
    </source>
</evidence>
<reference evidence="4 5" key="1">
    <citation type="submission" date="2013-08" db="EMBL/GenBank/DDBJ databases">
        <authorList>
            <person name="Huang J."/>
            <person name="Wang G."/>
        </authorList>
    </citation>
    <scope>NUCLEOTIDE SEQUENCE [LARGE SCALE GENOMIC DNA]</scope>
    <source>
        <strain evidence="4 5">JSM 076056</strain>
    </source>
</reference>
<evidence type="ECO:0000313" key="4">
    <source>
        <dbReference type="EMBL" id="KGX93479.1"/>
    </source>
</evidence>
<organism evidence="4 5">
    <name type="scientific">Pontibacillus halophilus JSM 076056 = DSM 19796</name>
    <dbReference type="NCBI Taxonomy" id="1385510"/>
    <lineage>
        <taxon>Bacteria</taxon>
        <taxon>Bacillati</taxon>
        <taxon>Bacillota</taxon>
        <taxon>Bacilli</taxon>
        <taxon>Bacillales</taxon>
        <taxon>Bacillaceae</taxon>
        <taxon>Pontibacillus</taxon>
    </lineage>
</organism>
<feature type="site" description="Important for substrate specificity" evidence="3">
    <location>
        <position position="152"/>
    </location>
</feature>
<evidence type="ECO:0000256" key="3">
    <source>
        <dbReference type="HAMAP-Rule" id="MF_00528"/>
    </source>
</evidence>
<sequence length="195" mass="21621">MKQLILASSSIRRKELLQQAQLSFDVQPHPVDEAKVRAKNPHDLVHQLAELKGRALHLENDDQVVISADTVVYADGEVLGKPSTKREAYDMLLKLSGGTHEVYTGVMLRSTEQEQFIVEKTTVEFWPLTKEDIEFYIETGDPFDKAGGYGIQTAGAVLVKGIKGDYNNVVGLPLARVVRALRSFDIYPSLPLASV</sequence>
<dbReference type="GO" id="GO:0009117">
    <property type="term" value="P:nucleotide metabolic process"/>
    <property type="evidence" value="ECO:0007669"/>
    <property type="project" value="UniProtKB-KW"/>
</dbReference>
<dbReference type="Gene3D" id="3.90.950.10">
    <property type="match status" value="1"/>
</dbReference>
<dbReference type="EMBL" id="AVPE01000002">
    <property type="protein sequence ID" value="KGX93479.1"/>
    <property type="molecule type" value="Genomic_DNA"/>
</dbReference>
<comment type="catalytic activity">
    <reaction evidence="3">
        <text>dTTP + H2O = dTMP + diphosphate + H(+)</text>
        <dbReference type="Rhea" id="RHEA:28534"/>
        <dbReference type="ChEBI" id="CHEBI:15377"/>
        <dbReference type="ChEBI" id="CHEBI:15378"/>
        <dbReference type="ChEBI" id="CHEBI:33019"/>
        <dbReference type="ChEBI" id="CHEBI:37568"/>
        <dbReference type="ChEBI" id="CHEBI:63528"/>
        <dbReference type="EC" id="3.6.1.9"/>
    </reaction>
</comment>
<dbReference type="PANTHER" id="PTHR43213:SF5">
    <property type="entry name" value="BIFUNCTIONAL DTTP_UTP PYROPHOSPHATASE_METHYLTRANSFERASE PROTEIN-RELATED"/>
    <property type="match status" value="1"/>
</dbReference>
<comment type="caution">
    <text evidence="3">Lacks conserved residue(s) required for the propagation of feature annotation.</text>
</comment>
<comment type="similarity">
    <text evidence="3">Belongs to the Maf family. YhdE subfamily.</text>
</comment>
<dbReference type="EC" id="3.6.1.9" evidence="3"/>
<name>A0A0A5GNE0_9BACI</name>
<comment type="subcellular location">
    <subcellularLocation>
        <location evidence="3">Cytoplasm</location>
    </subcellularLocation>
</comment>
<dbReference type="SUPFAM" id="SSF52972">
    <property type="entry name" value="ITPase-like"/>
    <property type="match status" value="1"/>
</dbReference>
<dbReference type="STRING" id="1385510.GCA_000425205_01032"/>
<dbReference type="CDD" id="cd00555">
    <property type="entry name" value="Maf"/>
    <property type="match status" value="1"/>
</dbReference>
<evidence type="ECO:0000256" key="2">
    <source>
        <dbReference type="ARBA" id="ARBA00022801"/>
    </source>
</evidence>
<dbReference type="eggNOG" id="COG0424">
    <property type="taxonomic scope" value="Bacteria"/>
</dbReference>
<dbReference type="Pfam" id="PF02545">
    <property type="entry name" value="Maf"/>
    <property type="match status" value="1"/>
</dbReference>
<dbReference type="NCBIfam" id="TIGR00172">
    <property type="entry name" value="maf"/>
    <property type="match status" value="1"/>
</dbReference>
<keyword evidence="3" id="KW-0963">Cytoplasm</keyword>
<dbReference type="InterPro" id="IPR003697">
    <property type="entry name" value="Maf-like"/>
</dbReference>
<feature type="active site" description="Proton acceptor" evidence="3">
    <location>
        <position position="69"/>
    </location>
</feature>
<evidence type="ECO:0000256" key="1">
    <source>
        <dbReference type="ARBA" id="ARBA00001968"/>
    </source>
</evidence>
<keyword evidence="5" id="KW-1185">Reference proteome</keyword>
<dbReference type="AlphaFoldDB" id="A0A0A5GNE0"/>